<accession>A0A4Y3KE72</accession>
<protein>
    <submittedName>
        <fullName evidence="2">Uncharacterized protein</fullName>
    </submittedName>
</protein>
<keyword evidence="3" id="KW-1185">Reference proteome</keyword>
<proteinExistence type="predicted"/>
<evidence type="ECO:0000256" key="1">
    <source>
        <dbReference type="SAM" id="MobiDB-lite"/>
    </source>
</evidence>
<comment type="caution">
    <text evidence="2">The sequence shown here is derived from an EMBL/GenBank/DDBJ whole genome shotgun (WGS) entry which is preliminary data.</text>
</comment>
<dbReference type="AlphaFoldDB" id="A0A4Y3KE72"/>
<evidence type="ECO:0000313" key="3">
    <source>
        <dbReference type="Proteomes" id="UP000315842"/>
    </source>
</evidence>
<sequence length="91" mass="9698">MRGAPPPGPASSTTEPHDWHSPHRPTHFVVVHPHSVHRNPGVREAEDRPLFVATARTLAAASDIPRTPCGSGATRACPRRAGSRTPTRDAG</sequence>
<dbReference type="EMBL" id="BJLP01000024">
    <property type="protein sequence ID" value="GEA81220.1"/>
    <property type="molecule type" value="Genomic_DNA"/>
</dbReference>
<dbReference type="Proteomes" id="UP000315842">
    <property type="component" value="Unassembled WGS sequence"/>
</dbReference>
<reference evidence="2 3" key="1">
    <citation type="submission" date="2019-06" db="EMBL/GenBank/DDBJ databases">
        <title>Whole genome shotgun sequence of Cellulomonas uda NBRC 3747.</title>
        <authorList>
            <person name="Hosoyama A."/>
            <person name="Uohara A."/>
            <person name="Ohji S."/>
            <person name="Ichikawa N."/>
        </authorList>
    </citation>
    <scope>NUCLEOTIDE SEQUENCE [LARGE SCALE GENOMIC DNA]</scope>
    <source>
        <strain evidence="2 3">NBRC 3747</strain>
    </source>
</reference>
<feature type="region of interest" description="Disordered" evidence="1">
    <location>
        <begin position="63"/>
        <end position="91"/>
    </location>
</feature>
<organism evidence="2 3">
    <name type="scientific">Cellulomonas uda</name>
    <dbReference type="NCBI Taxonomy" id="1714"/>
    <lineage>
        <taxon>Bacteria</taxon>
        <taxon>Bacillati</taxon>
        <taxon>Actinomycetota</taxon>
        <taxon>Actinomycetes</taxon>
        <taxon>Micrococcales</taxon>
        <taxon>Cellulomonadaceae</taxon>
        <taxon>Cellulomonas</taxon>
    </lineage>
</organism>
<gene>
    <name evidence="2" type="ORF">CUD01_16640</name>
</gene>
<name>A0A4Y3KE72_CELUD</name>
<feature type="region of interest" description="Disordered" evidence="1">
    <location>
        <begin position="1"/>
        <end position="26"/>
    </location>
</feature>
<evidence type="ECO:0000313" key="2">
    <source>
        <dbReference type="EMBL" id="GEA81220.1"/>
    </source>
</evidence>